<comment type="caution">
    <text evidence="1">The sequence shown here is derived from an EMBL/GenBank/DDBJ whole genome shotgun (WGS) entry which is preliminary data.</text>
</comment>
<dbReference type="EMBL" id="JAGQLG010000151">
    <property type="protein sequence ID" value="MCA9382497.1"/>
    <property type="molecule type" value="Genomic_DNA"/>
</dbReference>
<reference evidence="1" key="1">
    <citation type="submission" date="2020-04" db="EMBL/GenBank/DDBJ databases">
        <authorList>
            <person name="Zhang T."/>
        </authorList>
    </citation>
    <scope>NUCLEOTIDE SEQUENCE</scope>
    <source>
        <strain evidence="1">HKST-UBA10</strain>
    </source>
</reference>
<organism evidence="1 2">
    <name type="scientific">Candidatus Dojkabacteria bacterium</name>
    <dbReference type="NCBI Taxonomy" id="2099670"/>
    <lineage>
        <taxon>Bacteria</taxon>
        <taxon>Candidatus Dojkabacteria</taxon>
    </lineage>
</organism>
<gene>
    <name evidence="1" type="ORF">KC660_03770</name>
</gene>
<dbReference type="AlphaFoldDB" id="A0A955RIA0"/>
<sequence length="128" mass="14572">VQFIMMKLNKNETVIMNNYGKRYLYSGKVEKKDPLWVYESKHLIESLKKYDKGPNAPDIMAISLYDKKTEEVAAFEELVGSHGGIGGPQSFPFILYPNKFEGPKEDIVGAENVYTVLKGWLKMYSVKG</sequence>
<proteinExistence type="predicted"/>
<dbReference type="Proteomes" id="UP000782843">
    <property type="component" value="Unassembled WGS sequence"/>
</dbReference>
<evidence type="ECO:0000313" key="2">
    <source>
        <dbReference type="Proteomes" id="UP000782843"/>
    </source>
</evidence>
<protein>
    <submittedName>
        <fullName evidence="1">Phage holin family protein</fullName>
    </submittedName>
</protein>
<feature type="non-terminal residue" evidence="1">
    <location>
        <position position="1"/>
    </location>
</feature>
<accession>A0A955RIA0</accession>
<reference evidence="1" key="2">
    <citation type="journal article" date="2021" name="Microbiome">
        <title>Successional dynamics and alternative stable states in a saline activated sludge microbial community over 9 years.</title>
        <authorList>
            <person name="Wang Y."/>
            <person name="Ye J."/>
            <person name="Ju F."/>
            <person name="Liu L."/>
            <person name="Boyd J.A."/>
            <person name="Deng Y."/>
            <person name="Parks D.H."/>
            <person name="Jiang X."/>
            <person name="Yin X."/>
            <person name="Woodcroft B.J."/>
            <person name="Tyson G.W."/>
            <person name="Hugenholtz P."/>
            <person name="Polz M.F."/>
            <person name="Zhang T."/>
        </authorList>
    </citation>
    <scope>NUCLEOTIDE SEQUENCE</scope>
    <source>
        <strain evidence="1">HKST-UBA10</strain>
    </source>
</reference>
<evidence type="ECO:0000313" key="1">
    <source>
        <dbReference type="EMBL" id="MCA9382497.1"/>
    </source>
</evidence>
<name>A0A955RIA0_9BACT</name>